<feature type="domain" description="Flagellar basal-body/hook protein C-terminal" evidence="8">
    <location>
        <begin position="107"/>
        <end position="149"/>
    </location>
</feature>
<keyword evidence="9" id="KW-0966">Cell projection</keyword>
<dbReference type="InterPro" id="IPR001444">
    <property type="entry name" value="Flag_bb_rod_N"/>
</dbReference>
<dbReference type="NCBIfam" id="TIGR01395">
    <property type="entry name" value="FlgC"/>
    <property type="match status" value="1"/>
</dbReference>
<name>A0A0F6XZX8_BRELA</name>
<evidence type="ECO:0000256" key="2">
    <source>
        <dbReference type="ARBA" id="ARBA00009677"/>
    </source>
</evidence>
<proteinExistence type="inferred from homology"/>
<comment type="similarity">
    <text evidence="2">Belongs to the flagella basal body rod proteins family.</text>
</comment>
<dbReference type="PANTHER" id="PTHR30435:SF2">
    <property type="entry name" value="FLAGELLAR BASAL-BODY ROD PROTEIN FLGC"/>
    <property type="match status" value="1"/>
</dbReference>
<gene>
    <name evidence="9" type="ORF">EX87_13560</name>
</gene>
<evidence type="ECO:0000256" key="4">
    <source>
        <dbReference type="ARBA" id="ARBA00023143"/>
    </source>
</evidence>
<keyword evidence="9" id="KW-0282">Flagellum</keyword>
<dbReference type="GO" id="GO:0030694">
    <property type="term" value="C:bacterial-type flagellum basal body, rod"/>
    <property type="evidence" value="ECO:0007669"/>
    <property type="project" value="UniProtKB-UniRule"/>
</dbReference>
<keyword evidence="9" id="KW-0969">Cilium</keyword>
<keyword evidence="4 6" id="KW-0975">Bacterial flagellum</keyword>
<comment type="subunit">
    <text evidence="5 6">The basal body constitutes a major portion of the flagellar organelle and consists of four rings (L,P,S, and M) mounted on a central rod. The rod consists of about 26 subunits of FlgG in the distal portion, and FlgB, FlgC and FlgF are thought to build up the proximal portion of the rod with about 6 subunits each.</text>
</comment>
<evidence type="ECO:0000259" key="7">
    <source>
        <dbReference type="Pfam" id="PF00460"/>
    </source>
</evidence>
<protein>
    <recommendedName>
        <fullName evidence="3 6">Flagellar basal-body rod protein FlgC</fullName>
    </recommendedName>
</protein>
<organism evidence="9">
    <name type="scientific">Brevibacillus laterosporus</name>
    <name type="common">Bacillus laterosporus</name>
    <dbReference type="NCBI Taxonomy" id="1465"/>
    <lineage>
        <taxon>Bacteria</taxon>
        <taxon>Bacillati</taxon>
        <taxon>Bacillota</taxon>
        <taxon>Bacilli</taxon>
        <taxon>Bacillales</taxon>
        <taxon>Paenibacillaceae</taxon>
        <taxon>Brevibacillus</taxon>
    </lineage>
</organism>
<evidence type="ECO:0000256" key="1">
    <source>
        <dbReference type="ARBA" id="ARBA00004117"/>
    </source>
</evidence>
<dbReference type="GO" id="GO:0071978">
    <property type="term" value="P:bacterial-type flagellum-dependent swarming motility"/>
    <property type="evidence" value="ECO:0007669"/>
    <property type="project" value="TreeGrafter"/>
</dbReference>
<evidence type="ECO:0000313" key="9">
    <source>
        <dbReference type="EMBL" id="AKF94551.1"/>
    </source>
</evidence>
<evidence type="ECO:0000256" key="6">
    <source>
        <dbReference type="RuleBase" id="RU362062"/>
    </source>
</evidence>
<evidence type="ECO:0000259" key="8">
    <source>
        <dbReference type="Pfam" id="PF06429"/>
    </source>
</evidence>
<feature type="domain" description="Flagellar basal body rod protein N-terminal" evidence="7">
    <location>
        <begin position="7"/>
        <end position="34"/>
    </location>
</feature>
<evidence type="ECO:0000256" key="5">
    <source>
        <dbReference type="ARBA" id="ARBA00025933"/>
    </source>
</evidence>
<reference evidence="9" key="1">
    <citation type="submission" date="2015-03" db="EMBL/GenBank/DDBJ databases">
        <title>MIGS Cultured Bacterial/Archaeal sample from Brevibacillus laterosporus.</title>
        <authorList>
            <person name="Zeng D."/>
            <person name="Zhu L."/>
            <person name="Dong G."/>
            <person name="Ye W."/>
            <person name="Ren D."/>
            <person name="Wu L."/>
            <person name="Xu J."/>
            <person name="Li G."/>
            <person name="Guo L."/>
        </authorList>
    </citation>
    <scope>NUCLEOTIDE SEQUENCE</scope>
    <source>
        <strain evidence="9">B9</strain>
    </source>
</reference>
<dbReference type="Pfam" id="PF00460">
    <property type="entry name" value="Flg_bb_rod"/>
    <property type="match status" value="1"/>
</dbReference>
<dbReference type="EMBL" id="CP011074">
    <property type="protein sequence ID" value="AKF94551.1"/>
    <property type="molecule type" value="Genomic_DNA"/>
</dbReference>
<dbReference type="InterPro" id="IPR010930">
    <property type="entry name" value="Flg_bb/hook_C_dom"/>
</dbReference>
<dbReference type="InterPro" id="IPR006299">
    <property type="entry name" value="FlgC"/>
</dbReference>
<dbReference type="AlphaFoldDB" id="A0A0F6XZX8"/>
<accession>A0A0F6XZX8</accession>
<dbReference type="RefSeq" id="WP_031413670.1">
    <property type="nucleotide sequence ID" value="NZ_CP011074.1"/>
</dbReference>
<dbReference type="PANTHER" id="PTHR30435">
    <property type="entry name" value="FLAGELLAR PROTEIN"/>
    <property type="match status" value="1"/>
</dbReference>
<sequence length="153" mass="16916">MSLFRGIDTSASALTANRLWMDTIASNVANAYTTRGKFVNGAWQPYRRKMVELSPRTGESFDNLLQAAVGNVAGRQESGVHVTAIKEDNSPFQRVYDPEHPDADLDGYVLMPNVNKVKEMIDMISASRSYEANVTVMNALKGMMQKALEINGK</sequence>
<dbReference type="Pfam" id="PF06429">
    <property type="entry name" value="Flg_bbr_C"/>
    <property type="match status" value="1"/>
</dbReference>
<comment type="subcellular location">
    <subcellularLocation>
        <location evidence="1 6">Bacterial flagellum basal body</location>
    </subcellularLocation>
</comment>
<evidence type="ECO:0000256" key="3">
    <source>
        <dbReference type="ARBA" id="ARBA00017941"/>
    </source>
</evidence>